<evidence type="ECO:0000256" key="7">
    <source>
        <dbReference type="ARBA" id="ARBA00023180"/>
    </source>
</evidence>
<keyword evidence="4 8" id="KW-0732">Signal</keyword>
<evidence type="ECO:0000256" key="5">
    <source>
        <dbReference type="ARBA" id="ARBA00023136"/>
    </source>
</evidence>
<dbReference type="GO" id="GO:0005886">
    <property type="term" value="C:plasma membrane"/>
    <property type="evidence" value="ECO:0007669"/>
    <property type="project" value="UniProtKB-SubCell"/>
</dbReference>
<keyword evidence="3" id="KW-1003">Cell membrane</keyword>
<dbReference type="VEuPathDB" id="PiroplasmaDB:BOVATA_017180"/>
<comment type="caution">
    <text evidence="10">The sequence shown here is derived from an EMBL/GenBank/DDBJ whole genome shotgun (WGS) entry which is preliminary data.</text>
</comment>
<evidence type="ECO:0000259" key="9">
    <source>
        <dbReference type="PROSITE" id="PS51701"/>
    </source>
</evidence>
<sequence length="960" mass="107428">MMKFRIIYLWPYCALWIHCILSREPLNCDFGDPHDLLSSNALVFCRMDIDDTEDASVVCPRRVNNTEYVWHPQPTPGENSNINAYVSNEGTFHPVALSDVIVTESPVAYISVESDVSQTKLKLDFQMAEIYAITEPRLIFICGPRNLVPSDALQRHLDRLNGLAEMQAFPWYPASQLTQEIKKVGTGLGIFNVYRDRTRLPLQGCGSRHSPIFSPDNKVVVDRAMGTRSCVADPVSLSPIGFLCEGRIEPEDCMKSLLDKNGEVVKAPQPHFYWAFENNKPLAVVQYFNKLALSPFHGECRCVDPETGRVKARIEIRSKNEYICDIASMIFLNRFRPIHGPWCSVMLHPGSALTIRLPIASVDSCSITGDYNYDFEDDLLVLPFSQLPSIYEYETEFLPKDLTSLRQLKTTYDVDLYEEILYNKALAGDALELDVSQMSRGEIKLKYHPNKLLASIGGDSSFLYHWTLISRNENVLDKVRAIVNVSLAFTHSYLMVGCDRGPQGVFDPGMSKRYCSVKQMENGIGPTYECTIHIMRGHMKAGIHCSPGEELLPNNCDSVGYDLYSNRIIPPPRTVRTATRNNIRGFQVLDFYFLNNCPVSYACVCVDQGGYEKSRLVFETNRHETETYLVRLEEAYHMVAPHLLPPVSEFGLSNELPTLTTLITAPHASKKHIMLKAGTTLVMSCAIDTEVQNVENNGAIDITWLPENSEYFYYTVNQTPGGPALVKAAYTDSLVTTPGGLEVRYSEYDKRRRCKELAITSHRGAILISKDPLHKKYVPIRYVCGKTPDASDLSVITGKMSAFPNLPTIGSLARYTWNVVKVNVETTDPYMQGCGVTQSSVELFKPETPKLYNAHGQLKFGCKIDIQAAGEAAFYCPAPYVLDPPNCFSQVSVGGVVTNTGDLSKSLVSSHSNHFVILRLYSSLIGPGETMRQTPPLECRCVTVKGVVLSTVQIENYYAK</sequence>
<dbReference type="Proteomes" id="UP000236319">
    <property type="component" value="Unassembled WGS sequence"/>
</dbReference>
<dbReference type="PROSITE" id="PS51701">
    <property type="entry name" value="6_CYS"/>
    <property type="match status" value="1"/>
</dbReference>
<keyword evidence="7" id="KW-0325">Glycoprotein</keyword>
<dbReference type="RefSeq" id="XP_028866468.1">
    <property type="nucleotide sequence ID" value="XM_029010635.1"/>
</dbReference>
<keyword evidence="5" id="KW-0472">Membrane</keyword>
<evidence type="ECO:0000313" key="10">
    <source>
        <dbReference type="EMBL" id="GBE60225.1"/>
    </source>
</evidence>
<organism evidence="10 11">
    <name type="scientific">Babesia ovata</name>
    <dbReference type="NCBI Taxonomy" id="189622"/>
    <lineage>
        <taxon>Eukaryota</taxon>
        <taxon>Sar</taxon>
        <taxon>Alveolata</taxon>
        <taxon>Apicomplexa</taxon>
        <taxon>Aconoidasida</taxon>
        <taxon>Piroplasmida</taxon>
        <taxon>Babesiidae</taxon>
        <taxon>Babesia</taxon>
    </lineage>
</organism>
<dbReference type="GO" id="GO:0009986">
    <property type="term" value="C:cell surface"/>
    <property type="evidence" value="ECO:0007669"/>
    <property type="project" value="UniProtKB-SubCell"/>
</dbReference>
<dbReference type="OrthoDB" id="365660at2759"/>
<evidence type="ECO:0000313" key="11">
    <source>
        <dbReference type="Proteomes" id="UP000236319"/>
    </source>
</evidence>
<evidence type="ECO:0000256" key="4">
    <source>
        <dbReference type="ARBA" id="ARBA00022729"/>
    </source>
</evidence>
<protein>
    <recommendedName>
        <fullName evidence="9">6-Cys domain-containing protein</fullName>
    </recommendedName>
</protein>
<evidence type="ECO:0000256" key="1">
    <source>
        <dbReference type="ARBA" id="ARBA00004236"/>
    </source>
</evidence>
<feature type="domain" description="6-Cys" evidence="9">
    <location>
        <begin position="830"/>
        <end position="960"/>
    </location>
</feature>
<dbReference type="EMBL" id="BDSA01000002">
    <property type="protein sequence ID" value="GBE60225.1"/>
    <property type="molecule type" value="Genomic_DNA"/>
</dbReference>
<accession>A0A2H6KB64</accession>
<evidence type="ECO:0000256" key="2">
    <source>
        <dbReference type="ARBA" id="ARBA00004241"/>
    </source>
</evidence>
<dbReference type="InterPro" id="IPR010884">
    <property type="entry name" value="6_CYS_dom"/>
</dbReference>
<reference evidence="10 11" key="1">
    <citation type="journal article" date="2017" name="BMC Genomics">
        <title>Whole-genome assembly of Babesia ovata and comparative genomics between closely related pathogens.</title>
        <authorList>
            <person name="Yamagishi J."/>
            <person name="Asada M."/>
            <person name="Hakimi H."/>
            <person name="Tanaka T.Q."/>
            <person name="Sugimoto C."/>
            <person name="Kawazu S."/>
        </authorList>
    </citation>
    <scope>NUCLEOTIDE SEQUENCE [LARGE SCALE GENOMIC DNA]</scope>
    <source>
        <strain evidence="10 11">Miyake</strain>
    </source>
</reference>
<proteinExistence type="predicted"/>
<dbReference type="AlphaFoldDB" id="A0A2H6KB64"/>
<feature type="signal peptide" evidence="8">
    <location>
        <begin position="1"/>
        <end position="22"/>
    </location>
</feature>
<keyword evidence="6" id="KW-1015">Disulfide bond</keyword>
<comment type="subcellular location">
    <subcellularLocation>
        <location evidence="1">Cell membrane</location>
    </subcellularLocation>
    <subcellularLocation>
        <location evidence="2">Cell surface</location>
    </subcellularLocation>
</comment>
<dbReference type="Pfam" id="PF07422">
    <property type="entry name" value="s48_45"/>
    <property type="match status" value="1"/>
</dbReference>
<dbReference type="Gene3D" id="2.60.40.2860">
    <property type="match status" value="1"/>
</dbReference>
<keyword evidence="11" id="KW-1185">Reference proteome</keyword>
<name>A0A2H6KB64_9APIC</name>
<dbReference type="InterPro" id="IPR038160">
    <property type="entry name" value="6_CYS_dom_sf"/>
</dbReference>
<evidence type="ECO:0000256" key="8">
    <source>
        <dbReference type="SAM" id="SignalP"/>
    </source>
</evidence>
<dbReference type="GeneID" id="39873995"/>
<evidence type="ECO:0000256" key="3">
    <source>
        <dbReference type="ARBA" id="ARBA00022475"/>
    </source>
</evidence>
<feature type="chain" id="PRO_5014135924" description="6-Cys domain-containing protein" evidence="8">
    <location>
        <begin position="23"/>
        <end position="960"/>
    </location>
</feature>
<evidence type="ECO:0000256" key="6">
    <source>
        <dbReference type="ARBA" id="ARBA00023157"/>
    </source>
</evidence>
<gene>
    <name evidence="10" type="ORF">BOVATA_017180</name>
</gene>